<name>A0A831A1T4_ERWAM</name>
<comment type="caution">
    <text evidence="1">The sequence shown here is derived from an EMBL/GenBank/DDBJ whole genome shotgun (WGS) entry which is preliminary data.</text>
</comment>
<gene>
    <name evidence="1" type="ORF">BN437_1467</name>
</gene>
<proteinExistence type="predicted"/>
<dbReference type="EMBL" id="CAPB01000011">
    <property type="protein sequence ID" value="CCO93403.1"/>
    <property type="molecule type" value="Genomic_DNA"/>
</dbReference>
<evidence type="ECO:0000313" key="2">
    <source>
        <dbReference type="Proteomes" id="UP000013111"/>
    </source>
</evidence>
<evidence type="ECO:0000313" key="1">
    <source>
        <dbReference type="EMBL" id="CCO93403.1"/>
    </source>
</evidence>
<accession>A0A831A1T4</accession>
<dbReference type="Proteomes" id="UP000013111">
    <property type="component" value="Unassembled WGS sequence"/>
</dbReference>
<protein>
    <submittedName>
        <fullName evidence="1">Uncharacterized protein</fullName>
    </submittedName>
</protein>
<reference evidence="1 2" key="1">
    <citation type="submission" date="2012-11" db="EMBL/GenBank/DDBJ databases">
        <authorList>
            <person name="Linke B."/>
        </authorList>
    </citation>
    <scope>NUCLEOTIDE SEQUENCE [LARGE SCALE GENOMIC DNA]</scope>
    <source>
        <strain evidence="2">CFBP 1232</strain>
    </source>
</reference>
<sequence>MNYSAAKAGIVATCKAPEAWMGNEMIHERTLLLLP</sequence>
<organism evidence="1 2">
    <name type="scientific">Erwinia amylovora NBRC 12687 = CFBP 1232</name>
    <dbReference type="NCBI Taxonomy" id="1219359"/>
    <lineage>
        <taxon>Bacteria</taxon>
        <taxon>Pseudomonadati</taxon>
        <taxon>Pseudomonadota</taxon>
        <taxon>Gammaproteobacteria</taxon>
        <taxon>Enterobacterales</taxon>
        <taxon>Erwiniaceae</taxon>
        <taxon>Erwinia</taxon>
    </lineage>
</organism>
<reference evidence="1 2" key="2">
    <citation type="submission" date="2013-04" db="EMBL/GenBank/DDBJ databases">
        <title>Comparative genomics of 12 strains of Erwinia amylovora identifies a pan-genome with a large conserved core and provides insights into host specificity.</title>
        <authorList>
            <person name="Mann R.A."/>
            <person name="Smits T.H.M."/>
            <person name="Buehlmann A."/>
            <person name="Blom J."/>
            <person name="Goesmann A."/>
            <person name="Frey J.E."/>
            <person name="Plummer K.M."/>
            <person name="Beer S.V."/>
            <person name="Luck J."/>
            <person name="Duffy B."/>
            <person name="Rodoni B."/>
        </authorList>
    </citation>
    <scope>NUCLEOTIDE SEQUENCE [LARGE SCALE GENOMIC DNA]</scope>
    <source>
        <strain evidence="2">CFBP 1232</strain>
    </source>
</reference>
<dbReference type="AlphaFoldDB" id="A0A831A1T4"/>